<protein>
    <submittedName>
        <fullName evidence="1">Uncharacterized protein</fullName>
    </submittedName>
</protein>
<dbReference type="Proteomes" id="UP000265520">
    <property type="component" value="Unassembled WGS sequence"/>
</dbReference>
<accession>A0A392PZL7</accession>
<comment type="caution">
    <text evidence="1">The sequence shown here is derived from an EMBL/GenBank/DDBJ whole genome shotgun (WGS) entry which is preliminary data.</text>
</comment>
<reference evidence="1 2" key="1">
    <citation type="journal article" date="2018" name="Front. Plant Sci.">
        <title>Red Clover (Trifolium pratense) and Zigzag Clover (T. medium) - A Picture of Genomic Similarities and Differences.</title>
        <authorList>
            <person name="Dluhosova J."/>
            <person name="Istvanek J."/>
            <person name="Nedelnik J."/>
            <person name="Repkova J."/>
        </authorList>
    </citation>
    <scope>NUCLEOTIDE SEQUENCE [LARGE SCALE GENOMIC DNA]</scope>
    <source>
        <strain evidence="2">cv. 10/8</strain>
        <tissue evidence="1">Leaf</tissue>
    </source>
</reference>
<dbReference type="AlphaFoldDB" id="A0A392PZL7"/>
<keyword evidence="2" id="KW-1185">Reference proteome</keyword>
<evidence type="ECO:0000313" key="1">
    <source>
        <dbReference type="EMBL" id="MCI17102.1"/>
    </source>
</evidence>
<name>A0A392PZL7_9FABA</name>
<evidence type="ECO:0000313" key="2">
    <source>
        <dbReference type="Proteomes" id="UP000265520"/>
    </source>
</evidence>
<organism evidence="1 2">
    <name type="scientific">Trifolium medium</name>
    <dbReference type="NCBI Taxonomy" id="97028"/>
    <lineage>
        <taxon>Eukaryota</taxon>
        <taxon>Viridiplantae</taxon>
        <taxon>Streptophyta</taxon>
        <taxon>Embryophyta</taxon>
        <taxon>Tracheophyta</taxon>
        <taxon>Spermatophyta</taxon>
        <taxon>Magnoliopsida</taxon>
        <taxon>eudicotyledons</taxon>
        <taxon>Gunneridae</taxon>
        <taxon>Pentapetalae</taxon>
        <taxon>rosids</taxon>
        <taxon>fabids</taxon>
        <taxon>Fabales</taxon>
        <taxon>Fabaceae</taxon>
        <taxon>Papilionoideae</taxon>
        <taxon>50 kb inversion clade</taxon>
        <taxon>NPAAA clade</taxon>
        <taxon>Hologalegina</taxon>
        <taxon>IRL clade</taxon>
        <taxon>Trifolieae</taxon>
        <taxon>Trifolium</taxon>
    </lineage>
</organism>
<proteinExistence type="predicted"/>
<dbReference type="EMBL" id="LXQA010103852">
    <property type="protein sequence ID" value="MCI17102.1"/>
    <property type="molecule type" value="Genomic_DNA"/>
</dbReference>
<feature type="non-terminal residue" evidence="1">
    <location>
        <position position="1"/>
    </location>
</feature>
<sequence length="53" mass="5295">VSVAETAVGVGGGDAGGVGLYFTILFCRLSPQTSGSGNLILLEATQFAVYISS</sequence>